<dbReference type="GO" id="GO:0004386">
    <property type="term" value="F:helicase activity"/>
    <property type="evidence" value="ECO:0007669"/>
    <property type="project" value="UniProtKB-KW"/>
</dbReference>
<feature type="domain" description="DNA helicase Pif1-like 2B" evidence="1">
    <location>
        <begin position="51"/>
        <end position="93"/>
    </location>
</feature>
<evidence type="ECO:0000313" key="2">
    <source>
        <dbReference type="EMBL" id="KAA6390195.1"/>
    </source>
</evidence>
<evidence type="ECO:0000259" key="1">
    <source>
        <dbReference type="Pfam" id="PF21530"/>
    </source>
</evidence>
<dbReference type="PANTHER" id="PTHR23274">
    <property type="entry name" value="DNA HELICASE-RELATED"/>
    <property type="match status" value="1"/>
</dbReference>
<evidence type="ECO:0000313" key="3">
    <source>
        <dbReference type="Proteomes" id="UP000324800"/>
    </source>
</evidence>
<comment type="caution">
    <text evidence="2">The sequence shown here is derived from an EMBL/GenBank/DDBJ whole genome shotgun (WGS) entry which is preliminary data.</text>
</comment>
<dbReference type="InterPro" id="IPR049163">
    <property type="entry name" value="Pif1-like_2B_dom"/>
</dbReference>
<reference evidence="2 3" key="1">
    <citation type="submission" date="2019-03" db="EMBL/GenBank/DDBJ databases">
        <title>Single cell metagenomics reveals metabolic interactions within the superorganism composed of flagellate Streblomastix strix and complex community of Bacteroidetes bacteria on its surface.</title>
        <authorList>
            <person name="Treitli S.C."/>
            <person name="Kolisko M."/>
            <person name="Husnik F."/>
            <person name="Keeling P."/>
            <person name="Hampl V."/>
        </authorList>
    </citation>
    <scope>NUCLEOTIDE SEQUENCE [LARGE SCALE GENOMIC DNA]</scope>
    <source>
        <strain evidence="2">ST1C</strain>
    </source>
</reference>
<keyword evidence="2" id="KW-0378">Hydrolase</keyword>
<sequence>MISYFVQQTVIQMTLTIACLDCLSESQFNYSVQKSNIKNGESLDEITRDVLNNLTPAALPSHILNIKIGASVMLLRNMNIKLGLCNGTRLKVIAIKPSVIQCNILTGPTAGTVVFVQKMDITTTDTDYQFILHRHYFPLKQCYAMIINKSQGQTLNKVQKNECFENFLD</sequence>
<accession>A0A5J4W649</accession>
<dbReference type="PANTHER" id="PTHR23274:SF51">
    <property type="entry name" value="OS03G0423850 PROTEIN"/>
    <property type="match status" value="1"/>
</dbReference>
<organism evidence="2 3">
    <name type="scientific">Streblomastix strix</name>
    <dbReference type="NCBI Taxonomy" id="222440"/>
    <lineage>
        <taxon>Eukaryota</taxon>
        <taxon>Metamonada</taxon>
        <taxon>Preaxostyla</taxon>
        <taxon>Oxymonadida</taxon>
        <taxon>Streblomastigidae</taxon>
        <taxon>Streblomastix</taxon>
    </lineage>
</organism>
<name>A0A5J4W649_9EUKA</name>
<dbReference type="SUPFAM" id="SSF52540">
    <property type="entry name" value="P-loop containing nucleoside triphosphate hydrolases"/>
    <property type="match status" value="1"/>
</dbReference>
<proteinExistence type="predicted"/>
<dbReference type="GO" id="GO:0005657">
    <property type="term" value="C:replication fork"/>
    <property type="evidence" value="ECO:0007669"/>
    <property type="project" value="TreeGrafter"/>
</dbReference>
<keyword evidence="2" id="KW-0067">ATP-binding</keyword>
<keyword evidence="2" id="KW-0547">Nucleotide-binding</keyword>
<dbReference type="InterPro" id="IPR027417">
    <property type="entry name" value="P-loop_NTPase"/>
</dbReference>
<dbReference type="OrthoDB" id="1934841at2759"/>
<dbReference type="AlphaFoldDB" id="A0A5J4W649"/>
<dbReference type="Proteomes" id="UP000324800">
    <property type="component" value="Unassembled WGS sequence"/>
</dbReference>
<dbReference type="Pfam" id="PF21530">
    <property type="entry name" value="Pif1_2B_dom"/>
    <property type="match status" value="1"/>
</dbReference>
<gene>
    <name evidence="2" type="ORF">EZS28_014279</name>
</gene>
<dbReference type="GO" id="GO:0006260">
    <property type="term" value="P:DNA replication"/>
    <property type="evidence" value="ECO:0007669"/>
    <property type="project" value="TreeGrafter"/>
</dbReference>
<dbReference type="EMBL" id="SNRW01003308">
    <property type="protein sequence ID" value="KAA6390195.1"/>
    <property type="molecule type" value="Genomic_DNA"/>
</dbReference>
<protein>
    <submittedName>
        <fullName evidence="2">Putative ATP-dependent DNA helicase PIF1</fullName>
    </submittedName>
</protein>
<keyword evidence="2" id="KW-0347">Helicase</keyword>